<dbReference type="AlphaFoldDB" id="A0A0W8FNJ6"/>
<organism evidence="3">
    <name type="scientific">hydrocarbon metagenome</name>
    <dbReference type="NCBI Taxonomy" id="938273"/>
    <lineage>
        <taxon>unclassified sequences</taxon>
        <taxon>metagenomes</taxon>
        <taxon>ecological metagenomes</taxon>
    </lineage>
</organism>
<dbReference type="Pfam" id="PF00899">
    <property type="entry name" value="ThiF"/>
    <property type="match status" value="1"/>
</dbReference>
<dbReference type="InterPro" id="IPR000594">
    <property type="entry name" value="ThiF_NAD_FAD-bd"/>
</dbReference>
<dbReference type="InterPro" id="IPR045886">
    <property type="entry name" value="ThiF/MoeB/HesA"/>
</dbReference>
<dbReference type="GO" id="GO:0004792">
    <property type="term" value="F:thiosulfate-cyanide sulfurtransferase activity"/>
    <property type="evidence" value="ECO:0007669"/>
    <property type="project" value="TreeGrafter"/>
</dbReference>
<dbReference type="GO" id="GO:0016779">
    <property type="term" value="F:nucleotidyltransferase activity"/>
    <property type="evidence" value="ECO:0007669"/>
    <property type="project" value="TreeGrafter"/>
</dbReference>
<gene>
    <name evidence="3" type="ORF">ASZ90_007923</name>
</gene>
<dbReference type="EMBL" id="LNQE01000975">
    <property type="protein sequence ID" value="KUG22290.1"/>
    <property type="molecule type" value="Genomic_DNA"/>
</dbReference>
<evidence type="ECO:0000259" key="2">
    <source>
        <dbReference type="Pfam" id="PF00899"/>
    </source>
</evidence>
<reference evidence="3" key="1">
    <citation type="journal article" date="2015" name="Proc. Natl. Acad. Sci. U.S.A.">
        <title>Networks of energetic and metabolic interactions define dynamics in microbial communities.</title>
        <authorList>
            <person name="Embree M."/>
            <person name="Liu J.K."/>
            <person name="Al-Bassam M.M."/>
            <person name="Zengler K."/>
        </authorList>
    </citation>
    <scope>NUCLEOTIDE SEQUENCE</scope>
</reference>
<dbReference type="SUPFAM" id="SSF69572">
    <property type="entry name" value="Activating enzymes of the ubiquitin-like proteins"/>
    <property type="match status" value="1"/>
</dbReference>
<accession>A0A0W8FNJ6</accession>
<comment type="similarity">
    <text evidence="1">Belongs to the HesA/MoeB/ThiF family.</text>
</comment>
<dbReference type="Gene3D" id="3.40.50.720">
    <property type="entry name" value="NAD(P)-binding Rossmann-like Domain"/>
    <property type="match status" value="1"/>
</dbReference>
<dbReference type="GO" id="GO:0005737">
    <property type="term" value="C:cytoplasm"/>
    <property type="evidence" value="ECO:0007669"/>
    <property type="project" value="TreeGrafter"/>
</dbReference>
<evidence type="ECO:0000313" key="3">
    <source>
        <dbReference type="EMBL" id="KUG22290.1"/>
    </source>
</evidence>
<feature type="domain" description="THIF-type NAD/FAD binding fold" evidence="2">
    <location>
        <begin position="14"/>
        <end position="240"/>
    </location>
</feature>
<dbReference type="PANTHER" id="PTHR10953">
    <property type="entry name" value="UBIQUITIN-ACTIVATING ENZYME E1"/>
    <property type="match status" value="1"/>
</dbReference>
<proteinExistence type="inferred from homology"/>
<dbReference type="CDD" id="cd00757">
    <property type="entry name" value="ThiF_MoeB_HesA_family"/>
    <property type="match status" value="1"/>
</dbReference>
<dbReference type="InterPro" id="IPR035985">
    <property type="entry name" value="Ubiquitin-activating_enz"/>
</dbReference>
<sequence>MSKKVITEEELSRYSRQLPLIGEEGQEKLKKTKILIAGAGGLGSPIATYLALAGVGCIVIVDSDNVEVSNLNRQTLHWSADVGRKKTVSAKEKLRTINPYVEVETISCTIGETNVNDVVADADLIIDALDNFATRYLLNSVAVLRNIPFFHGAVRGFHGHVMTIIPNQTACLRCVFPQSPPAEIFPIIGVTPGVIGSIQATEVIKYITGKGELLTNKLLLWDGLSGEMNVQLVKKNPSCKDCSRLK</sequence>
<dbReference type="FunFam" id="3.40.50.720:FF:000080">
    <property type="entry name" value="Thiazole biosynthesis adenylyltransferase ThiF"/>
    <property type="match status" value="1"/>
</dbReference>
<comment type="caution">
    <text evidence="3">The sequence shown here is derived from an EMBL/GenBank/DDBJ whole genome shotgun (WGS) entry which is preliminary data.</text>
</comment>
<dbReference type="PANTHER" id="PTHR10953:SF102">
    <property type="entry name" value="ADENYLYLTRANSFERASE AND SULFURTRANSFERASE MOCS3"/>
    <property type="match status" value="1"/>
</dbReference>
<dbReference type="GO" id="GO:0008641">
    <property type="term" value="F:ubiquitin-like modifier activating enzyme activity"/>
    <property type="evidence" value="ECO:0007669"/>
    <property type="project" value="InterPro"/>
</dbReference>
<name>A0A0W8FNJ6_9ZZZZ</name>
<evidence type="ECO:0000256" key="1">
    <source>
        <dbReference type="ARBA" id="ARBA00009919"/>
    </source>
</evidence>
<protein>
    <submittedName>
        <fullName evidence="3">Dinucleotide-utilizing enzymes involved in molybdopterin and thiamine biosynthesis family 2</fullName>
    </submittedName>
</protein>